<dbReference type="CDD" id="cd12148">
    <property type="entry name" value="fungal_TF_MHR"/>
    <property type="match status" value="1"/>
</dbReference>
<dbReference type="GO" id="GO:0008270">
    <property type="term" value="F:zinc ion binding"/>
    <property type="evidence" value="ECO:0007669"/>
    <property type="project" value="InterPro"/>
</dbReference>
<dbReference type="PROSITE" id="PS00463">
    <property type="entry name" value="ZN2_CY6_FUNGAL_1"/>
    <property type="match status" value="1"/>
</dbReference>
<accession>A0A5C5G784</accession>
<dbReference type="InterPro" id="IPR036864">
    <property type="entry name" value="Zn2-C6_fun-type_DNA-bd_sf"/>
</dbReference>
<proteinExistence type="predicted"/>
<evidence type="ECO:0000256" key="1">
    <source>
        <dbReference type="ARBA" id="ARBA00023242"/>
    </source>
</evidence>
<dbReference type="EMBL" id="SOZI01000004">
    <property type="protein sequence ID" value="TNY24252.1"/>
    <property type="molecule type" value="Genomic_DNA"/>
</dbReference>
<dbReference type="STRING" id="5288.A0A5C5G784"/>
<dbReference type="GO" id="GO:0005634">
    <property type="term" value="C:nucleus"/>
    <property type="evidence" value="ECO:0007669"/>
    <property type="project" value="TreeGrafter"/>
</dbReference>
<evidence type="ECO:0000259" key="3">
    <source>
        <dbReference type="PROSITE" id="PS50048"/>
    </source>
</evidence>
<comment type="caution">
    <text evidence="4">The sequence shown here is derived from an EMBL/GenBank/DDBJ whole genome shotgun (WGS) entry which is preliminary data.</text>
</comment>
<dbReference type="SUPFAM" id="SSF57701">
    <property type="entry name" value="Zn2/Cys6 DNA-binding domain"/>
    <property type="match status" value="1"/>
</dbReference>
<dbReference type="Gene3D" id="4.10.240.10">
    <property type="entry name" value="Zn(2)-C6 fungal-type DNA-binding domain"/>
    <property type="match status" value="1"/>
</dbReference>
<feature type="region of interest" description="Disordered" evidence="2">
    <location>
        <begin position="1"/>
        <end position="81"/>
    </location>
</feature>
<dbReference type="PANTHER" id="PTHR31668">
    <property type="entry name" value="GLUCOSE TRANSPORT TRANSCRIPTION REGULATOR RGT1-RELATED-RELATED"/>
    <property type="match status" value="1"/>
</dbReference>
<gene>
    <name evidence="4" type="ORF">DMC30DRAFT_193149</name>
</gene>
<protein>
    <recommendedName>
        <fullName evidence="3">Zn(2)-C6 fungal-type domain-containing protein</fullName>
    </recommendedName>
</protein>
<dbReference type="CDD" id="cd00067">
    <property type="entry name" value="GAL4"/>
    <property type="match status" value="1"/>
</dbReference>
<dbReference type="InterPro" id="IPR001138">
    <property type="entry name" value="Zn2Cys6_DnaBD"/>
</dbReference>
<dbReference type="SMART" id="SM00066">
    <property type="entry name" value="GAL4"/>
    <property type="match status" value="1"/>
</dbReference>
<feature type="region of interest" description="Disordered" evidence="2">
    <location>
        <begin position="116"/>
        <end position="200"/>
    </location>
</feature>
<dbReference type="GO" id="GO:0000981">
    <property type="term" value="F:DNA-binding transcription factor activity, RNA polymerase II-specific"/>
    <property type="evidence" value="ECO:0007669"/>
    <property type="project" value="InterPro"/>
</dbReference>
<name>A0A5C5G784_9BASI</name>
<evidence type="ECO:0000313" key="4">
    <source>
        <dbReference type="EMBL" id="TNY24252.1"/>
    </source>
</evidence>
<dbReference type="AlphaFoldDB" id="A0A5C5G784"/>
<sequence>MLDIPIVAPAPATGSRPSPCAPPHPLPESSTATSAASAQQHSTSPDSWTLSAGVAHGAGLQASGDPGASGGPRPFRSKKIRPCDGCRKRKNRCAITSEGGACVECKQTGRDCTFLLPPPTRPKKETGAPPLSTSDTFFPSASDAPAFDTSPHDLDSRITAAATATLRGTKRPADARAAEPPSKRVFPTSHGSQAGLASLDGDLPAGVEPCAVTATLTDDLLTHGTVGTSRQISSDRNRSQFILFHAVPPHRVPSADFEGGLLRQIRSFLAASVPSLLEEALLEQYLRDIHPLVPVLPISPTHSLDSIPPGLRAVILVEALSSFPEHRALSVYAWRLLKEARISDRTLDSPKLSSLATAVLELGTTLDPRGDYGLLAKTIAHAQLLGLHVDCRSWALPSWEKSLRDRIWWSLRIHDAWVRDQPVRSSLLALVDASGCAQASFLNSRPSHIQAGNTNVPLLPFPTPSDGVEAYVGSVAFQYSCRLAVIVARLQSEVSTLDKYGSATRAESCDELEQELNAMKDGARPFLDMSPRPIGMDALLFKLLALRCMVRRISIEVRIGLGNTFAPDGSTLEIFAQLVDFYSSLGAQSFGNGRSWLPYVSHILSSVLSSLIRLSLAAISSKYSTPSSTAHSGAPSHHLTPPPTVSSAAVHLLARLAFAVHRARSEYDWSLADAALDRAASVAERLTAAMQADAACDDYSEVVAALQGQVTPEPTSSAASSASAGAGAPFDALNALATVAERPSGAAAASGDALGGPFEAQLGFFGGVGHASSASVEDFATEAFDLPDLEAWLNILDRAPAWGADESRSNGGVSW</sequence>
<evidence type="ECO:0000313" key="5">
    <source>
        <dbReference type="Proteomes" id="UP000311382"/>
    </source>
</evidence>
<keyword evidence="1" id="KW-0539">Nucleus</keyword>
<dbReference type="GO" id="GO:0001080">
    <property type="term" value="P:nitrogen catabolite activation of transcription from RNA polymerase II promoter"/>
    <property type="evidence" value="ECO:0007669"/>
    <property type="project" value="TreeGrafter"/>
</dbReference>
<organism evidence="4 5">
    <name type="scientific">Rhodotorula diobovata</name>
    <dbReference type="NCBI Taxonomy" id="5288"/>
    <lineage>
        <taxon>Eukaryota</taxon>
        <taxon>Fungi</taxon>
        <taxon>Dikarya</taxon>
        <taxon>Basidiomycota</taxon>
        <taxon>Pucciniomycotina</taxon>
        <taxon>Microbotryomycetes</taxon>
        <taxon>Sporidiobolales</taxon>
        <taxon>Sporidiobolaceae</taxon>
        <taxon>Rhodotorula</taxon>
    </lineage>
</organism>
<dbReference type="OrthoDB" id="2123952at2759"/>
<dbReference type="PROSITE" id="PS50048">
    <property type="entry name" value="ZN2_CY6_FUNGAL_2"/>
    <property type="match status" value="1"/>
</dbReference>
<dbReference type="InterPro" id="IPR050797">
    <property type="entry name" value="Carb_Metab_Trans_Reg"/>
</dbReference>
<feature type="compositionally biased region" description="Low complexity" evidence="2">
    <location>
        <begin position="29"/>
        <end position="44"/>
    </location>
</feature>
<dbReference type="PANTHER" id="PTHR31668:SF10">
    <property type="entry name" value="ZN(II)2CYS6 TRANSCRIPTION FACTOR (EUROFUNG)"/>
    <property type="match status" value="1"/>
</dbReference>
<dbReference type="Proteomes" id="UP000311382">
    <property type="component" value="Unassembled WGS sequence"/>
</dbReference>
<evidence type="ECO:0000256" key="2">
    <source>
        <dbReference type="SAM" id="MobiDB-lite"/>
    </source>
</evidence>
<reference evidence="4 5" key="1">
    <citation type="submission" date="2019-03" db="EMBL/GenBank/DDBJ databases">
        <title>Rhodosporidium diobovatum UCD-FST 08-225 genome sequencing, assembly, and annotation.</title>
        <authorList>
            <person name="Fakankun I.U."/>
            <person name="Fristensky B."/>
            <person name="Levin D.B."/>
        </authorList>
    </citation>
    <scope>NUCLEOTIDE SEQUENCE [LARGE SCALE GENOMIC DNA]</scope>
    <source>
        <strain evidence="4 5">UCD-FST 08-225</strain>
    </source>
</reference>
<feature type="domain" description="Zn(2)-C6 fungal-type" evidence="3">
    <location>
        <begin position="82"/>
        <end position="114"/>
    </location>
</feature>
<keyword evidence="5" id="KW-1185">Reference proteome</keyword>